<evidence type="ECO:0000313" key="5">
    <source>
        <dbReference type="Proteomes" id="UP001064782"/>
    </source>
</evidence>
<evidence type="ECO:0000256" key="1">
    <source>
        <dbReference type="SAM" id="MobiDB-lite"/>
    </source>
</evidence>
<gene>
    <name evidence="4" type="ORF">Mkiyose1413_07920</name>
    <name evidence="3" type="ORF">SRL2020028_19380</name>
</gene>
<dbReference type="GeneID" id="83628309"/>
<evidence type="ECO:0000256" key="2">
    <source>
        <dbReference type="SAM" id="Phobius"/>
    </source>
</evidence>
<proteinExistence type="predicted"/>
<protein>
    <submittedName>
        <fullName evidence="4">Uncharacterized protein</fullName>
    </submittedName>
</protein>
<dbReference type="AlphaFoldDB" id="A0A9P3Q380"/>
<evidence type="ECO:0000313" key="4">
    <source>
        <dbReference type="EMBL" id="GLD28909.1"/>
    </source>
</evidence>
<keyword evidence="2" id="KW-0812">Transmembrane</keyword>
<dbReference type="RefSeq" id="WP_236981431.1">
    <property type="nucleotide sequence ID" value="NZ_BRXE01000014.1"/>
</dbReference>
<comment type="caution">
    <text evidence="4">The sequence shown here is derived from an EMBL/GenBank/DDBJ whole genome shotgun (WGS) entry which is preliminary data.</text>
</comment>
<dbReference type="Proteomes" id="UP001165663">
    <property type="component" value="Unassembled WGS sequence"/>
</dbReference>
<feature type="region of interest" description="Disordered" evidence="1">
    <location>
        <begin position="134"/>
        <end position="153"/>
    </location>
</feature>
<dbReference type="InterPro" id="IPR011047">
    <property type="entry name" value="Quinoprotein_ADH-like_sf"/>
</dbReference>
<keyword evidence="2" id="KW-1133">Transmembrane helix</keyword>
<organism evidence="4 5">
    <name type="scientific">Mycobacterium kiyosense</name>
    <dbReference type="NCBI Taxonomy" id="2871094"/>
    <lineage>
        <taxon>Bacteria</taxon>
        <taxon>Bacillati</taxon>
        <taxon>Actinomycetota</taxon>
        <taxon>Actinomycetes</taxon>
        <taxon>Mycobacteriales</taxon>
        <taxon>Mycobacteriaceae</taxon>
        <taxon>Mycobacterium</taxon>
    </lineage>
</organism>
<feature type="transmembrane region" description="Helical" evidence="2">
    <location>
        <begin position="12"/>
        <end position="31"/>
    </location>
</feature>
<reference evidence="4" key="1">
    <citation type="submission" date="2022-08" db="EMBL/GenBank/DDBJ databases">
        <title>Mycobacterium kiyosense sp. nov., scotochromogenic slow-glowing species isolated from respiratory specimens.</title>
        <authorList>
            <person name="Fukano H."/>
            <person name="Kazumi Y."/>
            <person name="Sakagami N."/>
            <person name="Ato M."/>
            <person name="Mitarai S."/>
            <person name="Hoshino Y."/>
        </authorList>
    </citation>
    <scope>NUCLEOTIDE SEQUENCE</scope>
    <source>
        <strain evidence="4">1413</strain>
        <strain evidence="3">SRL2020-028</strain>
    </source>
</reference>
<dbReference type="SUPFAM" id="SSF50998">
    <property type="entry name" value="Quinoprotein alcohol dehydrogenase-like"/>
    <property type="match status" value="1"/>
</dbReference>
<keyword evidence="5" id="KW-1185">Reference proteome</keyword>
<name>A0A9P3Q380_9MYCO</name>
<keyword evidence="2" id="KW-0472">Membrane</keyword>
<dbReference type="EMBL" id="BRXE01000014">
    <property type="protein sequence ID" value="GLB82682.1"/>
    <property type="molecule type" value="Genomic_DNA"/>
</dbReference>
<dbReference type="Proteomes" id="UP001064782">
    <property type="component" value="Unassembled WGS sequence"/>
</dbReference>
<dbReference type="EMBL" id="BRZI01000003">
    <property type="protein sequence ID" value="GLD28909.1"/>
    <property type="molecule type" value="Genomic_DNA"/>
</dbReference>
<accession>A0A9P3Q380</accession>
<sequence length="404" mass="41975">MVRPERRTKADIVAAAAIAIVVAVAAGLIWWTSDARATISRPAAAPVATPATAREVPAALHQLWSAPSPATRVPVVVGGTVVTAGGRLVEGRDAGTGQTLWSYSRDTDLCGVTSVYHYAVAVYRDDRGCGQVSTIDGSTGRRGPARSSYADPRVRLSSDGTTVLSAGATRLEMWRSDMVRMMAYGETDARVKPSARGLHSGCTLESATASSSQAAVLESCTNQADMRLLLLRPGKEDDEPQQQVVQEPGLRPGTGARVLVVSQNRTAVYLPAPQPRVDVLDETGTTVASTLLDAPPSASAVASTTGGLVTWWTGDSLLVLEAGSLTVRYTIAAGETAAPLGPGVMMAGQLLVPVTGAIGVYDPVSGEASRYIPVERQPSAAPVVPVVLGSRVIEQRGDTLVALG</sequence>
<evidence type="ECO:0000313" key="3">
    <source>
        <dbReference type="EMBL" id="GLB82682.1"/>
    </source>
</evidence>